<dbReference type="PROSITE" id="PS50059">
    <property type="entry name" value="FKBP_PPIASE"/>
    <property type="match status" value="1"/>
</dbReference>
<feature type="domain" description="PPIase FKBP-type" evidence="6">
    <location>
        <begin position="27"/>
        <end position="112"/>
    </location>
</feature>
<proteinExistence type="predicted"/>
<dbReference type="AlphaFoldDB" id="A0AAV5V321"/>
<dbReference type="PANTHER" id="PTHR10516">
    <property type="entry name" value="PEPTIDYL-PROLYL CIS-TRANS ISOMERASE"/>
    <property type="match status" value="1"/>
</dbReference>
<dbReference type="EMBL" id="BTSY01000002">
    <property type="protein sequence ID" value="GMT12959.1"/>
    <property type="molecule type" value="Genomic_DNA"/>
</dbReference>
<evidence type="ECO:0000256" key="1">
    <source>
        <dbReference type="ARBA" id="ARBA00000971"/>
    </source>
</evidence>
<accession>A0AAV5V321</accession>
<dbReference type="InterPro" id="IPR046357">
    <property type="entry name" value="PPIase_dom_sf"/>
</dbReference>
<dbReference type="PANTHER" id="PTHR10516:SF443">
    <property type="entry name" value="FK506-BINDING PROTEIN 59-RELATED"/>
    <property type="match status" value="1"/>
</dbReference>
<protein>
    <recommendedName>
        <fullName evidence="2 5">peptidylprolyl isomerase</fullName>
        <ecNumber evidence="2 5">5.2.1.8</ecNumber>
    </recommendedName>
</protein>
<dbReference type="InterPro" id="IPR001179">
    <property type="entry name" value="PPIase_FKBP_dom"/>
</dbReference>
<evidence type="ECO:0000313" key="7">
    <source>
        <dbReference type="EMBL" id="GMT12959.1"/>
    </source>
</evidence>
<feature type="non-terminal residue" evidence="7">
    <location>
        <position position="1"/>
    </location>
</feature>
<keyword evidence="3 5" id="KW-0697">Rotamase</keyword>
<organism evidence="7 8">
    <name type="scientific">Pristionchus fissidentatus</name>
    <dbReference type="NCBI Taxonomy" id="1538716"/>
    <lineage>
        <taxon>Eukaryota</taxon>
        <taxon>Metazoa</taxon>
        <taxon>Ecdysozoa</taxon>
        <taxon>Nematoda</taxon>
        <taxon>Chromadorea</taxon>
        <taxon>Rhabditida</taxon>
        <taxon>Rhabditina</taxon>
        <taxon>Diplogasteromorpha</taxon>
        <taxon>Diplogasteroidea</taxon>
        <taxon>Neodiplogasteridae</taxon>
        <taxon>Pristionchus</taxon>
    </lineage>
</organism>
<feature type="non-terminal residue" evidence="7">
    <location>
        <position position="112"/>
    </location>
</feature>
<evidence type="ECO:0000313" key="8">
    <source>
        <dbReference type="Proteomes" id="UP001432322"/>
    </source>
</evidence>
<evidence type="ECO:0000256" key="5">
    <source>
        <dbReference type="PROSITE-ProRule" id="PRU00277"/>
    </source>
</evidence>
<keyword evidence="4 5" id="KW-0413">Isomerase</keyword>
<dbReference type="GO" id="GO:0003755">
    <property type="term" value="F:peptidyl-prolyl cis-trans isomerase activity"/>
    <property type="evidence" value="ECO:0007669"/>
    <property type="project" value="UniProtKB-KW"/>
</dbReference>
<dbReference type="InterPro" id="IPR050689">
    <property type="entry name" value="FKBP-type_PPIase"/>
</dbReference>
<dbReference type="GO" id="GO:0033017">
    <property type="term" value="C:sarcoplasmic reticulum membrane"/>
    <property type="evidence" value="ECO:0007669"/>
    <property type="project" value="TreeGrafter"/>
</dbReference>
<evidence type="ECO:0000256" key="3">
    <source>
        <dbReference type="ARBA" id="ARBA00023110"/>
    </source>
</evidence>
<evidence type="ECO:0000259" key="6">
    <source>
        <dbReference type="PROSITE" id="PS50059"/>
    </source>
</evidence>
<dbReference type="Pfam" id="PF00254">
    <property type="entry name" value="FKBP_C"/>
    <property type="match status" value="1"/>
</dbReference>
<dbReference type="Proteomes" id="UP001432322">
    <property type="component" value="Unassembled WGS sequence"/>
</dbReference>
<comment type="caution">
    <text evidence="7">The sequence shown here is derived from an EMBL/GenBank/DDBJ whole genome shotgun (WGS) entry which is preliminary data.</text>
</comment>
<dbReference type="EC" id="5.2.1.8" evidence="2 5"/>
<dbReference type="SUPFAM" id="SSF54534">
    <property type="entry name" value="FKBP-like"/>
    <property type="match status" value="1"/>
</dbReference>
<evidence type="ECO:0000256" key="2">
    <source>
        <dbReference type="ARBA" id="ARBA00013194"/>
    </source>
</evidence>
<sequence length="112" mass="12403">AYFYEARMPVDITTIREGGGTNFPTTGSRVECHYVLSLEDGKKIDSSRDREKTYKFNLGKGELIKGWEQGIPQMSTGQRAMMKVSSDLAYGPTGIPKVIPPNASLVFDVELI</sequence>
<name>A0AAV5V321_9BILA</name>
<evidence type="ECO:0000256" key="4">
    <source>
        <dbReference type="ARBA" id="ARBA00023235"/>
    </source>
</evidence>
<comment type="catalytic activity">
    <reaction evidence="1 5">
        <text>[protein]-peptidylproline (omega=180) = [protein]-peptidylproline (omega=0)</text>
        <dbReference type="Rhea" id="RHEA:16237"/>
        <dbReference type="Rhea" id="RHEA-COMP:10747"/>
        <dbReference type="Rhea" id="RHEA-COMP:10748"/>
        <dbReference type="ChEBI" id="CHEBI:83833"/>
        <dbReference type="ChEBI" id="CHEBI:83834"/>
        <dbReference type="EC" id="5.2.1.8"/>
    </reaction>
</comment>
<gene>
    <name evidence="7" type="ORF">PFISCL1PPCAC_4256</name>
</gene>
<keyword evidence="8" id="KW-1185">Reference proteome</keyword>
<dbReference type="Gene3D" id="3.10.50.40">
    <property type="match status" value="1"/>
</dbReference>
<reference evidence="7" key="1">
    <citation type="submission" date="2023-10" db="EMBL/GenBank/DDBJ databases">
        <title>Genome assembly of Pristionchus species.</title>
        <authorList>
            <person name="Yoshida K."/>
            <person name="Sommer R.J."/>
        </authorList>
    </citation>
    <scope>NUCLEOTIDE SEQUENCE</scope>
    <source>
        <strain evidence="7">RS5133</strain>
    </source>
</reference>
<dbReference type="FunFam" id="3.10.50.40:FF:000025">
    <property type="entry name" value="Peptidylprolyl isomerase"/>
    <property type="match status" value="1"/>
</dbReference>